<accession>A0A2T5J0E6</accession>
<comment type="caution">
    <text evidence="2">The sequence shown here is derived from an EMBL/GenBank/DDBJ whole genome shotgun (WGS) entry which is preliminary data.</text>
</comment>
<gene>
    <name evidence="2" type="ORF">C8N29_105124</name>
</gene>
<keyword evidence="3" id="KW-1185">Reference proteome</keyword>
<proteinExistence type="predicted"/>
<sequence length="96" mass="11261">MFLLALRLGRTVAELEHTLSYNELIEWRMYFEETHFGELRADRRNAELLAMTFNVNRSPKQTAKTSDDFMAYKVRRRELSDDDLEGKIDAVFGGLE</sequence>
<dbReference type="InterPro" id="IPR009350">
    <property type="entry name" value="Phage_tail_T"/>
</dbReference>
<feature type="domain" description="Minor tail T" evidence="1">
    <location>
        <begin position="20"/>
        <end position="94"/>
    </location>
</feature>
<dbReference type="RefSeq" id="WP_107865312.1">
    <property type="nucleotide sequence ID" value="NZ_QAON01000005.1"/>
</dbReference>
<dbReference type="EMBL" id="QAON01000005">
    <property type="protein sequence ID" value="PTQ89797.1"/>
    <property type="molecule type" value="Genomic_DNA"/>
</dbReference>
<name>A0A2T5J0E6_9GAMM</name>
<organism evidence="2 3">
    <name type="scientific">Agitococcus lubricus</name>
    <dbReference type="NCBI Taxonomy" id="1077255"/>
    <lineage>
        <taxon>Bacteria</taxon>
        <taxon>Pseudomonadati</taxon>
        <taxon>Pseudomonadota</taxon>
        <taxon>Gammaproteobacteria</taxon>
        <taxon>Moraxellales</taxon>
        <taxon>Moraxellaceae</taxon>
        <taxon>Agitococcus</taxon>
    </lineage>
</organism>
<evidence type="ECO:0000259" key="1">
    <source>
        <dbReference type="Pfam" id="PF06223"/>
    </source>
</evidence>
<protein>
    <recommendedName>
        <fullName evidence="1">Minor tail T domain-containing protein</fullName>
    </recommendedName>
</protein>
<dbReference type="Proteomes" id="UP000244223">
    <property type="component" value="Unassembled WGS sequence"/>
</dbReference>
<evidence type="ECO:0000313" key="3">
    <source>
        <dbReference type="Proteomes" id="UP000244223"/>
    </source>
</evidence>
<dbReference type="AlphaFoldDB" id="A0A2T5J0E6"/>
<reference evidence="2 3" key="1">
    <citation type="submission" date="2018-04" db="EMBL/GenBank/DDBJ databases">
        <title>Genomic Encyclopedia of Archaeal and Bacterial Type Strains, Phase II (KMG-II): from individual species to whole genera.</title>
        <authorList>
            <person name="Goeker M."/>
        </authorList>
    </citation>
    <scope>NUCLEOTIDE SEQUENCE [LARGE SCALE GENOMIC DNA]</scope>
    <source>
        <strain evidence="2 3">DSM 5822</strain>
    </source>
</reference>
<dbReference type="Pfam" id="PF06223">
    <property type="entry name" value="Phage_tail_T"/>
    <property type="match status" value="1"/>
</dbReference>
<evidence type="ECO:0000313" key="2">
    <source>
        <dbReference type="EMBL" id="PTQ89797.1"/>
    </source>
</evidence>
<dbReference type="OrthoDB" id="8662049at2"/>